<dbReference type="GO" id="GO:0006352">
    <property type="term" value="P:DNA-templated transcription initiation"/>
    <property type="evidence" value="ECO:0007669"/>
    <property type="project" value="InterPro"/>
</dbReference>
<dbReference type="InterPro" id="IPR036388">
    <property type="entry name" value="WH-like_DNA-bd_sf"/>
</dbReference>
<dbReference type="Pfam" id="PF04542">
    <property type="entry name" value="Sigma70_r2"/>
    <property type="match status" value="1"/>
</dbReference>
<feature type="domain" description="RNA polymerase sigma-70 region 2" evidence="5">
    <location>
        <begin position="36"/>
        <end position="83"/>
    </location>
</feature>
<gene>
    <name evidence="7" type="ORF">EV696_104203</name>
</gene>
<evidence type="ECO:0000256" key="4">
    <source>
        <dbReference type="ARBA" id="ARBA00023163"/>
    </source>
</evidence>
<dbReference type="EMBL" id="SNYM01000004">
    <property type="protein sequence ID" value="TDQ49497.1"/>
    <property type="molecule type" value="Genomic_DNA"/>
</dbReference>
<dbReference type="InterPro" id="IPR013325">
    <property type="entry name" value="RNA_pol_sigma_r2"/>
</dbReference>
<dbReference type="Pfam" id="PF08281">
    <property type="entry name" value="Sigma70_r4_2"/>
    <property type="match status" value="1"/>
</dbReference>
<keyword evidence="4" id="KW-0804">Transcription</keyword>
<dbReference type="Gene3D" id="1.10.10.10">
    <property type="entry name" value="Winged helix-like DNA-binding domain superfamily/Winged helix DNA-binding domain"/>
    <property type="match status" value="1"/>
</dbReference>
<evidence type="ECO:0000256" key="3">
    <source>
        <dbReference type="ARBA" id="ARBA00023082"/>
    </source>
</evidence>
<dbReference type="AlphaFoldDB" id="A0A4V3D7X6"/>
<evidence type="ECO:0000259" key="5">
    <source>
        <dbReference type="Pfam" id="PF04542"/>
    </source>
</evidence>
<sequence length="170" mass="18846">MTATLASAQEIPDFEQVVAVHGAAIGRVAAVHEKVKARRDELVQEILLAVWQALSRFKGDSSLKTFVLRIAHHKSVDHVLKSRHDSKHQAFDESLVEPSADTEQSVSLQQRAERLLQAVQRMPLAQRELVALALEGCSHQEIATIIGISANNVAVRLSRARQQLQHVMEP</sequence>
<proteinExistence type="inferred from homology"/>
<dbReference type="NCBIfam" id="TIGR02937">
    <property type="entry name" value="sigma70-ECF"/>
    <property type="match status" value="1"/>
</dbReference>
<evidence type="ECO:0000313" key="8">
    <source>
        <dbReference type="Proteomes" id="UP000295375"/>
    </source>
</evidence>
<dbReference type="InterPro" id="IPR007627">
    <property type="entry name" value="RNA_pol_sigma70_r2"/>
</dbReference>
<name>A0A4V3D7X6_9GAMM</name>
<feature type="domain" description="RNA polymerase sigma factor 70 region 4 type 2" evidence="6">
    <location>
        <begin position="113"/>
        <end position="164"/>
    </location>
</feature>
<dbReference type="InterPro" id="IPR013249">
    <property type="entry name" value="RNA_pol_sigma70_r4_t2"/>
</dbReference>
<dbReference type="GO" id="GO:0016987">
    <property type="term" value="F:sigma factor activity"/>
    <property type="evidence" value="ECO:0007669"/>
    <property type="project" value="UniProtKB-KW"/>
</dbReference>
<dbReference type="PANTHER" id="PTHR43133">
    <property type="entry name" value="RNA POLYMERASE ECF-TYPE SIGMA FACTO"/>
    <property type="match status" value="1"/>
</dbReference>
<keyword evidence="2" id="KW-0805">Transcription regulation</keyword>
<dbReference type="Gene3D" id="1.10.1740.10">
    <property type="match status" value="1"/>
</dbReference>
<keyword evidence="8" id="KW-1185">Reference proteome</keyword>
<comment type="similarity">
    <text evidence="1">Belongs to the sigma-70 factor family. ECF subfamily.</text>
</comment>
<comment type="caution">
    <text evidence="7">The sequence shown here is derived from an EMBL/GenBank/DDBJ whole genome shotgun (WGS) entry which is preliminary data.</text>
</comment>
<protein>
    <submittedName>
        <fullName evidence="7">RNA polymerase sigma-70 factor (ECF subfamily)</fullName>
    </submittedName>
</protein>
<dbReference type="SUPFAM" id="SSF88659">
    <property type="entry name" value="Sigma3 and sigma4 domains of RNA polymerase sigma factors"/>
    <property type="match status" value="1"/>
</dbReference>
<reference evidence="7 8" key="1">
    <citation type="submission" date="2019-03" db="EMBL/GenBank/DDBJ databases">
        <title>Genomic Encyclopedia of Type Strains, Phase IV (KMG-IV): sequencing the most valuable type-strain genomes for metagenomic binning, comparative biology and taxonomic classification.</title>
        <authorList>
            <person name="Goeker M."/>
        </authorList>
    </citation>
    <scope>NUCLEOTIDE SEQUENCE [LARGE SCALE GENOMIC DNA]</scope>
    <source>
        <strain evidence="7 8">DSM 103792</strain>
    </source>
</reference>
<dbReference type="InterPro" id="IPR014284">
    <property type="entry name" value="RNA_pol_sigma-70_dom"/>
</dbReference>
<dbReference type="InterPro" id="IPR039425">
    <property type="entry name" value="RNA_pol_sigma-70-like"/>
</dbReference>
<dbReference type="OrthoDB" id="9782108at2"/>
<dbReference type="PANTHER" id="PTHR43133:SF45">
    <property type="entry name" value="RNA POLYMERASE ECF-TYPE SIGMA FACTOR"/>
    <property type="match status" value="1"/>
</dbReference>
<organism evidence="7 8">
    <name type="scientific">Permianibacter aggregans</name>
    <dbReference type="NCBI Taxonomy" id="1510150"/>
    <lineage>
        <taxon>Bacteria</taxon>
        <taxon>Pseudomonadati</taxon>
        <taxon>Pseudomonadota</taxon>
        <taxon>Gammaproteobacteria</taxon>
        <taxon>Pseudomonadales</taxon>
        <taxon>Pseudomonadaceae</taxon>
        <taxon>Permianibacter</taxon>
    </lineage>
</organism>
<evidence type="ECO:0000259" key="6">
    <source>
        <dbReference type="Pfam" id="PF08281"/>
    </source>
</evidence>
<dbReference type="RefSeq" id="WP_133589139.1">
    <property type="nucleotide sequence ID" value="NZ_CP037953.1"/>
</dbReference>
<dbReference type="Proteomes" id="UP000295375">
    <property type="component" value="Unassembled WGS sequence"/>
</dbReference>
<evidence type="ECO:0000256" key="2">
    <source>
        <dbReference type="ARBA" id="ARBA00023015"/>
    </source>
</evidence>
<keyword evidence="3" id="KW-0731">Sigma factor</keyword>
<accession>A0A4V3D7X6</accession>
<dbReference type="GO" id="GO:0003677">
    <property type="term" value="F:DNA binding"/>
    <property type="evidence" value="ECO:0007669"/>
    <property type="project" value="InterPro"/>
</dbReference>
<dbReference type="InterPro" id="IPR013324">
    <property type="entry name" value="RNA_pol_sigma_r3/r4-like"/>
</dbReference>
<evidence type="ECO:0000256" key="1">
    <source>
        <dbReference type="ARBA" id="ARBA00010641"/>
    </source>
</evidence>
<dbReference type="SUPFAM" id="SSF88946">
    <property type="entry name" value="Sigma2 domain of RNA polymerase sigma factors"/>
    <property type="match status" value="1"/>
</dbReference>
<evidence type="ECO:0000313" key="7">
    <source>
        <dbReference type="EMBL" id="TDQ49497.1"/>
    </source>
</evidence>